<evidence type="ECO:0000259" key="2">
    <source>
        <dbReference type="Pfam" id="PF05922"/>
    </source>
</evidence>
<organism evidence="3">
    <name type="scientific">Brassica napus</name>
    <name type="common">Rape</name>
    <dbReference type="NCBI Taxonomy" id="3708"/>
    <lineage>
        <taxon>Eukaryota</taxon>
        <taxon>Viridiplantae</taxon>
        <taxon>Streptophyta</taxon>
        <taxon>Embryophyta</taxon>
        <taxon>Tracheophyta</taxon>
        <taxon>Spermatophyta</taxon>
        <taxon>Magnoliopsida</taxon>
        <taxon>eudicotyledons</taxon>
        <taxon>Gunneridae</taxon>
        <taxon>Pentapetalae</taxon>
        <taxon>rosids</taxon>
        <taxon>malvids</taxon>
        <taxon>Brassicales</taxon>
        <taxon>Brassicaceae</taxon>
        <taxon>Brassiceae</taxon>
        <taxon>Brassica</taxon>
    </lineage>
</organism>
<gene>
    <name evidence="3" type="ORF">DARMORV10_A01P25150.1</name>
</gene>
<proteinExistence type="predicted"/>
<dbReference type="InterPro" id="IPR010259">
    <property type="entry name" value="S8pro/Inhibitor_I9"/>
</dbReference>
<sequence length="131" mass="14224">MMNQIHILVDMLSAGLLIIRCCGHFLEDSCLFCSHDYSKGNAHDSVLYSYGHGFSRFAAKLTKSQAKQITGLSAANPKNLNMVKKLSLAMLTQECGQNLKSLTTMGSEGCQNAGKEVVNHERIPTSATKSS</sequence>
<keyword evidence="1" id="KW-0732">Signal</keyword>
<dbReference type="Gene3D" id="3.30.70.80">
    <property type="entry name" value="Peptidase S8 propeptide/proteinase inhibitor I9"/>
    <property type="match status" value="1"/>
</dbReference>
<evidence type="ECO:0000313" key="3">
    <source>
        <dbReference type="EMBL" id="CAF2151763.1"/>
    </source>
</evidence>
<dbReference type="EMBL" id="HG994355">
    <property type="protein sequence ID" value="CAF2151763.1"/>
    <property type="molecule type" value="Genomic_DNA"/>
</dbReference>
<dbReference type="InterPro" id="IPR037045">
    <property type="entry name" value="S8pro/Inhibitor_I9_sf"/>
</dbReference>
<evidence type="ECO:0000256" key="1">
    <source>
        <dbReference type="SAM" id="SignalP"/>
    </source>
</evidence>
<feature type="domain" description="Inhibitor I9" evidence="2">
    <location>
        <begin position="38"/>
        <end position="69"/>
    </location>
</feature>
<reference evidence="3" key="1">
    <citation type="submission" date="2021-01" db="EMBL/GenBank/DDBJ databases">
        <authorList>
            <consortium name="Genoscope - CEA"/>
            <person name="William W."/>
        </authorList>
    </citation>
    <scope>NUCLEOTIDE SEQUENCE</scope>
</reference>
<dbReference type="Pfam" id="PF05922">
    <property type="entry name" value="Inhibitor_I9"/>
    <property type="match status" value="1"/>
</dbReference>
<protein>
    <submittedName>
        <fullName evidence="3">(rape) hypothetical protein</fullName>
    </submittedName>
</protein>
<dbReference type="Proteomes" id="UP001295469">
    <property type="component" value="Chromosome A01"/>
</dbReference>
<name>A0A816XWR8_BRANA</name>
<accession>A0A816XWR8</accession>
<feature type="chain" id="PRO_5032627361" evidence="1">
    <location>
        <begin position="24"/>
        <end position="131"/>
    </location>
</feature>
<feature type="signal peptide" evidence="1">
    <location>
        <begin position="1"/>
        <end position="23"/>
    </location>
</feature>
<dbReference type="AlphaFoldDB" id="A0A816XWR8"/>